<feature type="domain" description="Adenylyltransferase AadA C-terminal" evidence="5">
    <location>
        <begin position="153"/>
        <end position="255"/>
    </location>
</feature>
<evidence type="ECO:0000313" key="6">
    <source>
        <dbReference type="EMBL" id="HIZ65814.1"/>
    </source>
</evidence>
<dbReference type="Proteomes" id="UP000824056">
    <property type="component" value="Unassembled WGS sequence"/>
</dbReference>
<dbReference type="InterPro" id="IPR025184">
    <property type="entry name" value="AadA_C"/>
</dbReference>
<proteinExistence type="predicted"/>
<dbReference type="InterPro" id="IPR024172">
    <property type="entry name" value="AadA/Aad9"/>
</dbReference>
<evidence type="ECO:0000259" key="4">
    <source>
        <dbReference type="Pfam" id="PF01909"/>
    </source>
</evidence>
<reference evidence="6" key="1">
    <citation type="journal article" date="2021" name="PeerJ">
        <title>Extensive microbial diversity within the chicken gut microbiome revealed by metagenomics and culture.</title>
        <authorList>
            <person name="Gilroy R."/>
            <person name="Ravi A."/>
            <person name="Getino M."/>
            <person name="Pursley I."/>
            <person name="Horton D.L."/>
            <person name="Alikhan N.F."/>
            <person name="Baker D."/>
            <person name="Gharbi K."/>
            <person name="Hall N."/>
            <person name="Watson M."/>
            <person name="Adriaenssens E.M."/>
            <person name="Foster-Nyarko E."/>
            <person name="Jarju S."/>
            <person name="Secka A."/>
            <person name="Antonio M."/>
            <person name="Oren A."/>
            <person name="Chaudhuri R.R."/>
            <person name="La Ragione R."/>
            <person name="Hildebrand F."/>
            <person name="Pallen M.J."/>
        </authorList>
    </citation>
    <scope>NUCLEOTIDE SEQUENCE</scope>
    <source>
        <strain evidence="6">1068</strain>
    </source>
</reference>
<keyword evidence="2" id="KW-0046">Antibiotic resistance</keyword>
<keyword evidence="1" id="KW-0808">Transferase</keyword>
<dbReference type="CDD" id="cd05403">
    <property type="entry name" value="NT_KNTase_like"/>
    <property type="match status" value="1"/>
</dbReference>
<accession>A0A9D2JTY5</accession>
<reference evidence="6" key="2">
    <citation type="submission" date="2021-04" db="EMBL/GenBank/DDBJ databases">
        <authorList>
            <person name="Gilroy R."/>
        </authorList>
    </citation>
    <scope>NUCLEOTIDE SEQUENCE</scope>
    <source>
        <strain evidence="6">1068</strain>
    </source>
</reference>
<name>A0A9D2JTY5_9FIRM</name>
<dbReference type="Pfam" id="PF13427">
    <property type="entry name" value="AadA_C"/>
    <property type="match status" value="1"/>
</dbReference>
<feature type="domain" description="Polymerase nucleotidyl transferase" evidence="4">
    <location>
        <begin position="28"/>
        <end position="96"/>
    </location>
</feature>
<dbReference type="Pfam" id="PF01909">
    <property type="entry name" value="NTP_transf_2"/>
    <property type="match status" value="1"/>
</dbReference>
<dbReference type="SUPFAM" id="SSF81301">
    <property type="entry name" value="Nucleotidyltransferase"/>
    <property type="match status" value="1"/>
</dbReference>
<gene>
    <name evidence="6" type="ORF">H9809_07955</name>
</gene>
<dbReference type="PIRSF" id="PIRSF000819">
    <property type="entry name" value="Streptomycin_3-adenylyltransf"/>
    <property type="match status" value="1"/>
</dbReference>
<evidence type="ECO:0000256" key="1">
    <source>
        <dbReference type="ARBA" id="ARBA00022679"/>
    </source>
</evidence>
<dbReference type="InterPro" id="IPR002934">
    <property type="entry name" value="Polymerase_NTP_transf_dom"/>
</dbReference>
<evidence type="ECO:0000256" key="2">
    <source>
        <dbReference type="ARBA" id="ARBA00023251"/>
    </source>
</evidence>
<protein>
    <submittedName>
        <fullName evidence="6">DUF4111 domain-containing protein</fullName>
    </submittedName>
</protein>
<comment type="catalytic activity">
    <reaction evidence="3">
        <text>spectinomycin + ATP = 9-O-adenylylspectinomycin + diphosphate</text>
        <dbReference type="Rhea" id="RHEA:63228"/>
        <dbReference type="ChEBI" id="CHEBI:30616"/>
        <dbReference type="ChEBI" id="CHEBI:33019"/>
        <dbReference type="ChEBI" id="CHEBI:146260"/>
        <dbReference type="ChEBI" id="CHEBI:146261"/>
    </reaction>
</comment>
<dbReference type="InterPro" id="IPR043519">
    <property type="entry name" value="NT_sf"/>
</dbReference>
<dbReference type="GO" id="GO:0070566">
    <property type="term" value="F:adenylyltransferase activity"/>
    <property type="evidence" value="ECO:0007669"/>
    <property type="project" value="InterPro"/>
</dbReference>
<organism evidence="6 7">
    <name type="scientific">Candidatus Blautia pullicola</name>
    <dbReference type="NCBI Taxonomy" id="2838498"/>
    <lineage>
        <taxon>Bacteria</taxon>
        <taxon>Bacillati</taxon>
        <taxon>Bacillota</taxon>
        <taxon>Clostridia</taxon>
        <taxon>Lachnospirales</taxon>
        <taxon>Lachnospiraceae</taxon>
        <taxon>Blautia</taxon>
    </lineage>
</organism>
<dbReference type="Gene3D" id="3.30.460.10">
    <property type="entry name" value="Beta Polymerase, domain 2"/>
    <property type="match status" value="1"/>
</dbReference>
<dbReference type="GO" id="GO:0046677">
    <property type="term" value="P:response to antibiotic"/>
    <property type="evidence" value="ECO:0007669"/>
    <property type="project" value="UniProtKB-KW"/>
</dbReference>
<evidence type="ECO:0000259" key="5">
    <source>
        <dbReference type="Pfam" id="PF13427"/>
    </source>
</evidence>
<evidence type="ECO:0000256" key="3">
    <source>
        <dbReference type="ARBA" id="ARBA00047831"/>
    </source>
</evidence>
<evidence type="ECO:0000313" key="7">
    <source>
        <dbReference type="Proteomes" id="UP000824056"/>
    </source>
</evidence>
<sequence>MDVQTSSKVENLLQQIVLTAQKAFGENLVGIYVHGSLAFGCFRWEQSDIDFLVVLENKPAFKEKVQFLESLLKIEKDGPPKGLEMSVVLKKFCEKFKYPTPYELHYSKFHESSCRKDVAGFARKMEGTDRDLAAHFKVVGTVGKAIFGETPKKVFQDVPDYAYIDSIMADVENGEKEIFLHPVYIILNLCRVLAYLEEEKLLSKEDGAVWGMAHVPQQFQALVKRAGEFYGGRETGNRSSCFSDKELKDFAVYMNRKIEQKWTFCAGSQQPCDVSR</sequence>
<comment type="caution">
    <text evidence="6">The sequence shown here is derived from an EMBL/GenBank/DDBJ whole genome shotgun (WGS) entry which is preliminary data.</text>
</comment>
<dbReference type="AlphaFoldDB" id="A0A9D2JTY5"/>
<dbReference type="EMBL" id="DXBG01000181">
    <property type="protein sequence ID" value="HIZ65814.1"/>
    <property type="molecule type" value="Genomic_DNA"/>
</dbReference>